<dbReference type="GO" id="GO:0005737">
    <property type="term" value="C:cytoplasm"/>
    <property type="evidence" value="ECO:0007669"/>
    <property type="project" value="UniProtKB-SubCell"/>
</dbReference>
<dbReference type="GO" id="GO:0016272">
    <property type="term" value="C:prefoldin complex"/>
    <property type="evidence" value="ECO:0007669"/>
    <property type="project" value="InterPro"/>
</dbReference>
<dbReference type="EMBL" id="JAFCMP010000092">
    <property type="protein sequence ID" value="KAG5187176.1"/>
    <property type="molecule type" value="Genomic_DNA"/>
</dbReference>
<evidence type="ECO:0000256" key="8">
    <source>
        <dbReference type="ARBA" id="ARBA00074766"/>
    </source>
</evidence>
<dbReference type="Proteomes" id="UP000664859">
    <property type="component" value="Unassembled WGS sequence"/>
</dbReference>
<evidence type="ECO:0000256" key="7">
    <source>
        <dbReference type="ARBA" id="ARBA00066016"/>
    </source>
</evidence>
<dbReference type="OrthoDB" id="2423701at2759"/>
<dbReference type="SUPFAM" id="SSF48452">
    <property type="entry name" value="TPR-like"/>
    <property type="match status" value="1"/>
</dbReference>
<dbReference type="InterPro" id="IPR019734">
    <property type="entry name" value="TPR_rpt"/>
</dbReference>
<evidence type="ECO:0000256" key="4">
    <source>
        <dbReference type="ARBA" id="ARBA00022737"/>
    </source>
</evidence>
<reference evidence="11" key="1">
    <citation type="submission" date="2021-02" db="EMBL/GenBank/DDBJ databases">
        <title>First Annotated Genome of the Yellow-green Alga Tribonema minus.</title>
        <authorList>
            <person name="Mahan K.M."/>
        </authorList>
    </citation>
    <scope>NUCLEOTIDE SEQUENCE</scope>
    <source>
        <strain evidence="11">UTEX B ZZ1240</strain>
    </source>
</reference>
<dbReference type="InterPro" id="IPR013105">
    <property type="entry name" value="TPR_2"/>
</dbReference>
<keyword evidence="4" id="KW-0677">Repeat</keyword>
<dbReference type="PANTHER" id="PTHR22904">
    <property type="entry name" value="TPR REPEAT CONTAINING PROTEIN"/>
    <property type="match status" value="1"/>
</dbReference>
<organism evidence="11 12">
    <name type="scientific">Tribonema minus</name>
    <dbReference type="NCBI Taxonomy" id="303371"/>
    <lineage>
        <taxon>Eukaryota</taxon>
        <taxon>Sar</taxon>
        <taxon>Stramenopiles</taxon>
        <taxon>Ochrophyta</taxon>
        <taxon>PX clade</taxon>
        <taxon>Xanthophyceae</taxon>
        <taxon>Tribonematales</taxon>
        <taxon>Tribonemataceae</taxon>
        <taxon>Tribonema</taxon>
    </lineage>
</organism>
<dbReference type="Pfam" id="PF01920">
    <property type="entry name" value="Prefoldin_2"/>
    <property type="match status" value="1"/>
</dbReference>
<dbReference type="AlphaFoldDB" id="A0A835Z4N5"/>
<feature type="repeat" description="TPR" evidence="10">
    <location>
        <begin position="45"/>
        <end position="78"/>
    </location>
</feature>
<evidence type="ECO:0000256" key="6">
    <source>
        <dbReference type="ARBA" id="ARBA00056105"/>
    </source>
</evidence>
<keyword evidence="12" id="KW-1185">Reference proteome</keyword>
<dbReference type="PANTHER" id="PTHR22904:SF523">
    <property type="entry name" value="STRESS-INDUCED-PHOSPHOPROTEIN 1"/>
    <property type="match status" value="1"/>
</dbReference>
<comment type="subcellular location">
    <subcellularLocation>
        <location evidence="1">Cytoplasm</location>
    </subcellularLocation>
</comment>
<dbReference type="Gene3D" id="1.25.40.10">
    <property type="entry name" value="Tetratricopeptide repeat domain"/>
    <property type="match status" value="1"/>
</dbReference>
<comment type="function">
    <text evidence="6">Acts as a co-chaperone and mediates the association of the chaperones HSP70 and HSP90 probably facilitating substrate transfer from HSP70 to HSP90. Stimulates HSP70 ATPase activity and, in contrast, inhibits HSP90 ATPase activity.</text>
</comment>
<keyword evidence="3" id="KW-0963">Cytoplasm</keyword>
<name>A0A835Z4N5_9STRA</name>
<evidence type="ECO:0000256" key="5">
    <source>
        <dbReference type="ARBA" id="ARBA00022803"/>
    </source>
</evidence>
<comment type="similarity">
    <text evidence="2">Belongs to the prefoldin subunit beta family.</text>
</comment>
<dbReference type="Pfam" id="PF07719">
    <property type="entry name" value="TPR_2"/>
    <property type="match status" value="1"/>
</dbReference>
<sequence length="264" mass="28829">MSSTDDINAIAEGKKAAGNAAFASKDYSEAIRLYTEAIQLNDSNHVYYSNRSACYASLGQHDEAAKDAQKCIELNPAFVKGYYRLSAAQLELGEVDKALEAVTEGLKKEPSNADLTRQLRVVKGKKAAAASKARQGGGGAPGGLDKQTFEEIRELSDQSEVTQRELAEVSANLQGCLRDQRRAQLTKTEVAGLGGDARLYRSVGKVFMLNSKKEIDTLLDAQATERAKSEEQLKGKKAYLENRLNSQKTNLNELLRQANVPQRS</sequence>
<dbReference type="FunFam" id="1.25.40.10:FF:000020">
    <property type="entry name" value="Stress-induced phosphoprotein 1"/>
    <property type="match status" value="1"/>
</dbReference>
<evidence type="ECO:0000256" key="10">
    <source>
        <dbReference type="PROSITE-ProRule" id="PRU00339"/>
    </source>
</evidence>
<dbReference type="Pfam" id="PF14559">
    <property type="entry name" value="TPR_19"/>
    <property type="match status" value="1"/>
</dbReference>
<dbReference type="GO" id="GO:0051879">
    <property type="term" value="F:Hsp90 protein binding"/>
    <property type="evidence" value="ECO:0007669"/>
    <property type="project" value="TreeGrafter"/>
</dbReference>
<evidence type="ECO:0000313" key="11">
    <source>
        <dbReference type="EMBL" id="KAG5187176.1"/>
    </source>
</evidence>
<evidence type="ECO:0000256" key="9">
    <source>
        <dbReference type="ARBA" id="ARBA00076447"/>
    </source>
</evidence>
<feature type="repeat" description="TPR" evidence="10">
    <location>
        <begin position="79"/>
        <end position="112"/>
    </location>
</feature>
<gene>
    <name evidence="11" type="ORF">JKP88DRAFT_267900</name>
</gene>
<dbReference type="InterPro" id="IPR011990">
    <property type="entry name" value="TPR-like_helical_dom_sf"/>
</dbReference>
<dbReference type="InterPro" id="IPR009053">
    <property type="entry name" value="Prefoldin"/>
</dbReference>
<proteinExistence type="inferred from homology"/>
<dbReference type="PROSITE" id="PS50005">
    <property type="entry name" value="TPR"/>
    <property type="match status" value="3"/>
</dbReference>
<feature type="repeat" description="TPR" evidence="10">
    <location>
        <begin position="11"/>
        <end position="44"/>
    </location>
</feature>
<evidence type="ECO:0000256" key="3">
    <source>
        <dbReference type="ARBA" id="ARBA00022490"/>
    </source>
</evidence>
<evidence type="ECO:0000256" key="1">
    <source>
        <dbReference type="ARBA" id="ARBA00004496"/>
    </source>
</evidence>
<dbReference type="GO" id="GO:0006457">
    <property type="term" value="P:protein folding"/>
    <property type="evidence" value="ECO:0007669"/>
    <property type="project" value="InterPro"/>
</dbReference>
<dbReference type="GO" id="GO:0051082">
    <property type="term" value="F:unfolded protein binding"/>
    <property type="evidence" value="ECO:0007669"/>
    <property type="project" value="InterPro"/>
</dbReference>
<dbReference type="SMART" id="SM00028">
    <property type="entry name" value="TPR"/>
    <property type="match status" value="3"/>
</dbReference>
<accession>A0A835Z4N5</accession>
<protein>
    <recommendedName>
        <fullName evidence="8">Hsp70-Hsp90 organising protein</fullName>
    </recommendedName>
    <alternativeName>
        <fullName evidence="9">Stress-inducible protein 1</fullName>
    </alternativeName>
</protein>
<comment type="caution">
    <text evidence="11">The sequence shown here is derived from an EMBL/GenBank/DDBJ whole genome shotgun (WGS) entry which is preliminary data.</text>
</comment>
<evidence type="ECO:0000256" key="2">
    <source>
        <dbReference type="ARBA" id="ARBA00008045"/>
    </source>
</evidence>
<evidence type="ECO:0000313" key="12">
    <source>
        <dbReference type="Proteomes" id="UP000664859"/>
    </source>
</evidence>
<dbReference type="Gene3D" id="1.10.287.370">
    <property type="match status" value="1"/>
</dbReference>
<keyword evidence="5 10" id="KW-0802">TPR repeat</keyword>
<dbReference type="InterPro" id="IPR002777">
    <property type="entry name" value="PFD_beta-like"/>
</dbReference>
<comment type="subunit">
    <text evidence="7">Monomer. Homodimer. Forms a complex composed of HOP and chaperones HSP70 and HSP90; the interaction is stronger in the absence of ATP. Interacts (via TPR 1, 2, 3, 7, 8 and 9 repeats) with HSP70 (via C-terminus); the interaction is direct and is stronger in the absence of ATP. Interacts (via TPR 4, 5 and 6 repeats) with HSP90 (via C-terminus); the interaction is direct.</text>
</comment>
<dbReference type="SUPFAM" id="SSF46579">
    <property type="entry name" value="Prefoldin"/>
    <property type="match status" value="1"/>
</dbReference>